<gene>
    <name evidence="3" type="ORF">RN607_02230</name>
</gene>
<evidence type="ECO:0000256" key="1">
    <source>
        <dbReference type="ARBA" id="ARBA00005564"/>
    </source>
</evidence>
<dbReference type="SUPFAM" id="SSF51004">
    <property type="entry name" value="C-terminal (heme d1) domain of cytochrome cd1-nitrite reductase"/>
    <property type="match status" value="1"/>
</dbReference>
<sequence>MTSLWWGTYPAEGLGAPVGMGEGMWLQDSDGVTQVLELPAPSFLVAHPSAPLVYAISEAPASVLHVIDVSEPSAPVVRASVPTRGTDGCHLLLSREADALYVSHYGSGDLAVVPLLPDGLPGLDEPIQSHGNKGHGPRADRQEASHAHSAAYAPDGRHVLVADLGTDQLRRYRVDPGGVLEADGVAATLPGGSGPRHMATRGEMLYVACELDGALRTFRWDAQAREAVLIDEQSITPVASRSADESLASHVVVLDDVLLVGMRGADVIAVFDLSPEGWPRYRASFDVGHWPRYFAAIGDHLHVACERGHRVRAYALADVLALAPEQEVGAIAELPYGEAVIVSPACVVER</sequence>
<accession>A0AA96FG36</accession>
<dbReference type="Pfam" id="PF10282">
    <property type="entry name" value="Lactonase"/>
    <property type="match status" value="1"/>
</dbReference>
<proteinExistence type="inferred from homology"/>
<dbReference type="InterPro" id="IPR015943">
    <property type="entry name" value="WD40/YVTN_repeat-like_dom_sf"/>
</dbReference>
<organism evidence="3">
    <name type="scientific">Demequina capsici</name>
    <dbReference type="NCBI Taxonomy" id="3075620"/>
    <lineage>
        <taxon>Bacteria</taxon>
        <taxon>Bacillati</taxon>
        <taxon>Actinomycetota</taxon>
        <taxon>Actinomycetes</taxon>
        <taxon>Micrococcales</taxon>
        <taxon>Demequinaceae</taxon>
        <taxon>Demequina</taxon>
    </lineage>
</organism>
<dbReference type="Gene3D" id="2.130.10.10">
    <property type="entry name" value="YVTN repeat-like/Quinoprotein amine dehydrogenase"/>
    <property type="match status" value="1"/>
</dbReference>
<evidence type="ECO:0000256" key="2">
    <source>
        <dbReference type="SAM" id="MobiDB-lite"/>
    </source>
</evidence>
<dbReference type="GO" id="GO:0017057">
    <property type="term" value="F:6-phosphogluconolactonase activity"/>
    <property type="evidence" value="ECO:0007669"/>
    <property type="project" value="TreeGrafter"/>
</dbReference>
<dbReference type="EMBL" id="CP134880">
    <property type="protein sequence ID" value="WNM27845.1"/>
    <property type="molecule type" value="Genomic_DNA"/>
</dbReference>
<dbReference type="KEGG" id="dcp:RN607_02230"/>
<dbReference type="InterPro" id="IPR019405">
    <property type="entry name" value="Lactonase_7-beta_prop"/>
</dbReference>
<feature type="region of interest" description="Disordered" evidence="2">
    <location>
        <begin position="123"/>
        <end position="150"/>
    </location>
</feature>
<dbReference type="PANTHER" id="PTHR30344">
    <property type="entry name" value="6-PHOSPHOGLUCONOLACTONASE-RELATED"/>
    <property type="match status" value="1"/>
</dbReference>
<dbReference type="InterPro" id="IPR011048">
    <property type="entry name" value="Haem_d1_sf"/>
</dbReference>
<name>A0AA96FG36_9MICO</name>
<dbReference type="Proteomes" id="UP001303408">
    <property type="component" value="Chromosome"/>
</dbReference>
<dbReference type="AlphaFoldDB" id="A0AA96FG36"/>
<comment type="similarity">
    <text evidence="1">Belongs to the cycloisomerase 2 family.</text>
</comment>
<feature type="compositionally biased region" description="Basic and acidic residues" evidence="2">
    <location>
        <begin position="137"/>
        <end position="146"/>
    </location>
</feature>
<dbReference type="InterPro" id="IPR050282">
    <property type="entry name" value="Cycloisomerase_2"/>
</dbReference>
<protein>
    <submittedName>
        <fullName evidence="3">Beta-propeller fold lactonase family protein</fullName>
    </submittedName>
</protein>
<dbReference type="PANTHER" id="PTHR30344:SF1">
    <property type="entry name" value="6-PHOSPHOGLUCONOLACTONASE"/>
    <property type="match status" value="1"/>
</dbReference>
<evidence type="ECO:0000313" key="3">
    <source>
        <dbReference type="EMBL" id="WNM27845.1"/>
    </source>
</evidence>
<dbReference type="RefSeq" id="WP_313544039.1">
    <property type="nucleotide sequence ID" value="NZ_CP134880.1"/>
</dbReference>
<reference evidence="3" key="1">
    <citation type="submission" date="2023-09" db="EMBL/GenBank/DDBJ databases">
        <title>Demequina sp. a novel bacteria isolated from Capsicum annuum.</title>
        <authorList>
            <person name="Humaira Z."/>
            <person name="Lee J."/>
            <person name="Cho D."/>
        </authorList>
    </citation>
    <scope>NUCLEOTIDE SEQUENCE</scope>
    <source>
        <strain evidence="3">PMTSA13</strain>
    </source>
</reference>